<evidence type="ECO:0000256" key="9">
    <source>
        <dbReference type="ARBA" id="ARBA00022782"/>
    </source>
</evidence>
<gene>
    <name evidence="16" type="ORF">DPMN_158370</name>
</gene>
<dbReference type="FunFam" id="2.10.25.10:FF:000565">
    <property type="entry name" value="Predicted protein"/>
    <property type="match status" value="2"/>
</dbReference>
<keyword evidence="8" id="KW-0677">Repeat</keyword>
<evidence type="ECO:0000313" key="17">
    <source>
        <dbReference type="Proteomes" id="UP000828390"/>
    </source>
</evidence>
<dbReference type="GO" id="GO:0005509">
    <property type="term" value="F:calcium ion binding"/>
    <property type="evidence" value="ECO:0007669"/>
    <property type="project" value="InterPro"/>
</dbReference>
<proteinExistence type="predicted"/>
<dbReference type="GO" id="GO:0005112">
    <property type="term" value="F:Notch binding"/>
    <property type="evidence" value="ECO:0007669"/>
    <property type="project" value="TreeGrafter"/>
</dbReference>
<dbReference type="SMART" id="SM00181">
    <property type="entry name" value="EGF"/>
    <property type="match status" value="2"/>
</dbReference>
<reference evidence="16" key="2">
    <citation type="submission" date="2020-11" db="EMBL/GenBank/DDBJ databases">
        <authorList>
            <person name="McCartney M.A."/>
            <person name="Auch B."/>
            <person name="Kono T."/>
            <person name="Mallez S."/>
            <person name="Becker A."/>
            <person name="Gohl D.M."/>
            <person name="Silverstein K.A.T."/>
            <person name="Koren S."/>
            <person name="Bechman K.B."/>
            <person name="Herman A."/>
            <person name="Abrahante J.E."/>
            <person name="Garbe J."/>
        </authorList>
    </citation>
    <scope>NUCLEOTIDE SEQUENCE</scope>
    <source>
        <strain evidence="16">Duluth1</strain>
        <tissue evidence="16">Whole animal</tissue>
    </source>
</reference>
<comment type="caution">
    <text evidence="13">Lacks conserved residue(s) required for the propagation of feature annotation.</text>
</comment>
<dbReference type="GO" id="GO:0003002">
    <property type="term" value="P:regionalization"/>
    <property type="evidence" value="ECO:0007669"/>
    <property type="project" value="UniProtKB-ARBA"/>
</dbReference>
<dbReference type="InterPro" id="IPR018097">
    <property type="entry name" value="EGF_Ca-bd_CS"/>
</dbReference>
<organism evidence="16 17">
    <name type="scientific">Dreissena polymorpha</name>
    <name type="common">Zebra mussel</name>
    <name type="synonym">Mytilus polymorpha</name>
    <dbReference type="NCBI Taxonomy" id="45954"/>
    <lineage>
        <taxon>Eukaryota</taxon>
        <taxon>Metazoa</taxon>
        <taxon>Spiralia</taxon>
        <taxon>Lophotrochozoa</taxon>
        <taxon>Mollusca</taxon>
        <taxon>Bivalvia</taxon>
        <taxon>Autobranchia</taxon>
        <taxon>Heteroconchia</taxon>
        <taxon>Euheterodonta</taxon>
        <taxon>Imparidentia</taxon>
        <taxon>Neoheterodontei</taxon>
        <taxon>Myida</taxon>
        <taxon>Dreissenoidea</taxon>
        <taxon>Dreissenidae</taxon>
        <taxon>Dreissena</taxon>
    </lineage>
</organism>
<keyword evidence="2" id="KW-0217">Developmental protein</keyword>
<dbReference type="GO" id="GO:0016324">
    <property type="term" value="C:apical plasma membrane"/>
    <property type="evidence" value="ECO:0007669"/>
    <property type="project" value="UniProtKB-SubCell"/>
</dbReference>
<keyword evidence="3" id="KW-1003">Cell membrane</keyword>
<dbReference type="AlphaFoldDB" id="A0A9D4EJP4"/>
<evidence type="ECO:0000313" key="16">
    <source>
        <dbReference type="EMBL" id="KAH3780553.1"/>
    </source>
</evidence>
<keyword evidence="12 13" id="KW-1015">Disulfide bond</keyword>
<dbReference type="GO" id="GO:0051093">
    <property type="term" value="P:negative regulation of developmental process"/>
    <property type="evidence" value="ECO:0007669"/>
    <property type="project" value="UniProtKB-ARBA"/>
</dbReference>
<feature type="disulfide bond" evidence="13">
    <location>
        <begin position="31"/>
        <end position="40"/>
    </location>
</feature>
<dbReference type="Pfam" id="PF00008">
    <property type="entry name" value="EGF"/>
    <property type="match status" value="2"/>
</dbReference>
<dbReference type="GO" id="GO:0008593">
    <property type="term" value="P:regulation of Notch signaling pathway"/>
    <property type="evidence" value="ECO:0007669"/>
    <property type="project" value="UniProtKB-ARBA"/>
</dbReference>
<dbReference type="Proteomes" id="UP000828390">
    <property type="component" value="Unassembled WGS sequence"/>
</dbReference>
<keyword evidence="4 13" id="KW-0245">EGF-like domain</keyword>
<dbReference type="CDD" id="cd00054">
    <property type="entry name" value="EGF_CA"/>
    <property type="match status" value="2"/>
</dbReference>
<dbReference type="PROSITE" id="PS01186">
    <property type="entry name" value="EGF_2"/>
    <property type="match status" value="2"/>
</dbReference>
<evidence type="ECO:0000256" key="12">
    <source>
        <dbReference type="ARBA" id="ARBA00023157"/>
    </source>
</evidence>
<evidence type="ECO:0000256" key="11">
    <source>
        <dbReference type="ARBA" id="ARBA00023136"/>
    </source>
</evidence>
<comment type="subcellular location">
    <subcellularLocation>
        <location evidence="1">Apical cell membrane</location>
        <topology evidence="1">Single-pass type I membrane protein</topology>
    </subcellularLocation>
</comment>
<dbReference type="InterPro" id="IPR000152">
    <property type="entry name" value="EGF-type_Asp/Asn_hydroxyl_site"/>
</dbReference>
<dbReference type="PROSITE" id="PS00010">
    <property type="entry name" value="ASX_HYDROXYL"/>
    <property type="match status" value="2"/>
</dbReference>
<accession>A0A9D4EJP4</accession>
<keyword evidence="11 14" id="KW-0472">Membrane</keyword>
<feature type="domain" description="EGF-like" evidence="15">
    <location>
        <begin position="43"/>
        <end position="79"/>
    </location>
</feature>
<keyword evidence="17" id="KW-1185">Reference proteome</keyword>
<evidence type="ECO:0000256" key="14">
    <source>
        <dbReference type="SAM" id="Phobius"/>
    </source>
</evidence>
<dbReference type="GO" id="GO:0060255">
    <property type="term" value="P:regulation of macromolecule metabolic process"/>
    <property type="evidence" value="ECO:0007669"/>
    <property type="project" value="UniProtKB-ARBA"/>
</dbReference>
<reference evidence="16" key="1">
    <citation type="journal article" date="2019" name="bioRxiv">
        <title>The Genome of the Zebra Mussel, Dreissena polymorpha: A Resource for Invasive Species Research.</title>
        <authorList>
            <person name="McCartney M.A."/>
            <person name="Auch B."/>
            <person name="Kono T."/>
            <person name="Mallez S."/>
            <person name="Zhang Y."/>
            <person name="Obille A."/>
            <person name="Becker A."/>
            <person name="Abrahante J.E."/>
            <person name="Garbe J."/>
            <person name="Badalamenti J.P."/>
            <person name="Herman A."/>
            <person name="Mangelson H."/>
            <person name="Liachko I."/>
            <person name="Sullivan S."/>
            <person name="Sone E.D."/>
            <person name="Koren S."/>
            <person name="Silverstein K.A.T."/>
            <person name="Beckman K.B."/>
            <person name="Gohl D.M."/>
        </authorList>
    </citation>
    <scope>NUCLEOTIDE SEQUENCE</scope>
    <source>
        <strain evidence="16">Duluth1</strain>
        <tissue evidence="16">Whole animal</tissue>
    </source>
</reference>
<dbReference type="PANTHER" id="PTHR12916">
    <property type="entry name" value="CYTOCHROME C OXIDASE POLYPEPTIDE VIC-2"/>
    <property type="match status" value="1"/>
</dbReference>
<keyword evidence="9" id="KW-0221">Differentiation</keyword>
<evidence type="ECO:0000256" key="5">
    <source>
        <dbReference type="ARBA" id="ARBA00022553"/>
    </source>
</evidence>
<dbReference type="Gene3D" id="2.10.25.10">
    <property type="entry name" value="Laminin"/>
    <property type="match status" value="2"/>
</dbReference>
<dbReference type="GO" id="GO:0048592">
    <property type="term" value="P:eye morphogenesis"/>
    <property type="evidence" value="ECO:0007669"/>
    <property type="project" value="UniProtKB-ARBA"/>
</dbReference>
<dbReference type="GO" id="GO:0048468">
    <property type="term" value="P:cell development"/>
    <property type="evidence" value="ECO:0007669"/>
    <property type="project" value="UniProtKB-ARBA"/>
</dbReference>
<sequence length="126" mass="13351">MGRYDTNECATVPCKNGATCTNLQNAYSCTCSPGWHGHSCDQDINECALAPCKNGATCTNLQNAFSCTCSPGWQGNNCDQDASTSQAPISQSSTTESLKFVYIGIVLGVIMAVIINVAVFLIITKK</sequence>
<dbReference type="InterPro" id="IPR000742">
    <property type="entry name" value="EGF"/>
</dbReference>
<keyword evidence="6 14" id="KW-0812">Transmembrane</keyword>
<keyword evidence="5" id="KW-0597">Phosphoprotein</keyword>
<dbReference type="SMART" id="SM00179">
    <property type="entry name" value="EGF_CA"/>
    <property type="match status" value="2"/>
</dbReference>
<evidence type="ECO:0000256" key="3">
    <source>
        <dbReference type="ARBA" id="ARBA00022475"/>
    </source>
</evidence>
<evidence type="ECO:0000256" key="2">
    <source>
        <dbReference type="ARBA" id="ARBA00022473"/>
    </source>
</evidence>
<dbReference type="SUPFAM" id="SSF57196">
    <property type="entry name" value="EGF/Laminin"/>
    <property type="match status" value="2"/>
</dbReference>
<dbReference type="PANTHER" id="PTHR12916:SF4">
    <property type="entry name" value="UNINFLATABLE, ISOFORM C"/>
    <property type="match status" value="1"/>
</dbReference>
<dbReference type="PRINTS" id="PR00010">
    <property type="entry name" value="EGFBLOOD"/>
</dbReference>
<evidence type="ECO:0000256" key="10">
    <source>
        <dbReference type="ARBA" id="ARBA00022989"/>
    </source>
</evidence>
<evidence type="ECO:0000256" key="1">
    <source>
        <dbReference type="ARBA" id="ARBA00004247"/>
    </source>
</evidence>
<protein>
    <recommendedName>
        <fullName evidence="15">EGF-like domain-containing protein</fullName>
    </recommendedName>
</protein>
<comment type="caution">
    <text evidence="16">The sequence shown here is derived from an EMBL/GenBank/DDBJ whole genome shotgun (WGS) entry which is preliminary data.</text>
</comment>
<dbReference type="PROSITE" id="PS00022">
    <property type="entry name" value="EGF_1"/>
    <property type="match status" value="2"/>
</dbReference>
<dbReference type="GO" id="GO:0080090">
    <property type="term" value="P:regulation of primary metabolic process"/>
    <property type="evidence" value="ECO:0007669"/>
    <property type="project" value="UniProtKB-ARBA"/>
</dbReference>
<feature type="domain" description="EGF-like" evidence="15">
    <location>
        <begin position="5"/>
        <end position="41"/>
    </location>
</feature>
<dbReference type="GO" id="GO:0030182">
    <property type="term" value="P:neuron differentiation"/>
    <property type="evidence" value="ECO:0007669"/>
    <property type="project" value="UniProtKB-ARBA"/>
</dbReference>
<dbReference type="GO" id="GO:0009967">
    <property type="term" value="P:positive regulation of signal transduction"/>
    <property type="evidence" value="ECO:0007669"/>
    <property type="project" value="UniProtKB-ARBA"/>
</dbReference>
<feature type="disulfide bond" evidence="13">
    <location>
        <begin position="69"/>
        <end position="78"/>
    </location>
</feature>
<keyword evidence="10 14" id="KW-1133">Transmembrane helix</keyword>
<dbReference type="GO" id="GO:0007219">
    <property type="term" value="P:Notch signaling pathway"/>
    <property type="evidence" value="ECO:0007669"/>
    <property type="project" value="TreeGrafter"/>
</dbReference>
<evidence type="ECO:0000256" key="13">
    <source>
        <dbReference type="PROSITE-ProRule" id="PRU00076"/>
    </source>
</evidence>
<dbReference type="InterPro" id="IPR001881">
    <property type="entry name" value="EGF-like_Ca-bd_dom"/>
</dbReference>
<dbReference type="PROSITE" id="PS50026">
    <property type="entry name" value="EGF_3"/>
    <property type="match status" value="2"/>
</dbReference>
<evidence type="ECO:0000256" key="8">
    <source>
        <dbReference type="ARBA" id="ARBA00022737"/>
    </source>
</evidence>
<name>A0A9D4EJP4_DREPO</name>
<dbReference type="GO" id="GO:0051241">
    <property type="term" value="P:negative regulation of multicellular organismal process"/>
    <property type="evidence" value="ECO:0007669"/>
    <property type="project" value="UniProtKB-ARBA"/>
</dbReference>
<evidence type="ECO:0000256" key="7">
    <source>
        <dbReference type="ARBA" id="ARBA00022729"/>
    </source>
</evidence>
<evidence type="ECO:0000256" key="4">
    <source>
        <dbReference type="ARBA" id="ARBA00022536"/>
    </source>
</evidence>
<evidence type="ECO:0000256" key="6">
    <source>
        <dbReference type="ARBA" id="ARBA00022692"/>
    </source>
</evidence>
<dbReference type="EMBL" id="JAIWYP010000008">
    <property type="protein sequence ID" value="KAH3780553.1"/>
    <property type="molecule type" value="Genomic_DNA"/>
</dbReference>
<keyword evidence="7" id="KW-0732">Signal</keyword>
<evidence type="ECO:0000259" key="15">
    <source>
        <dbReference type="PROSITE" id="PS50026"/>
    </source>
</evidence>
<dbReference type="PROSITE" id="PS01187">
    <property type="entry name" value="EGF_CA"/>
    <property type="match status" value="2"/>
</dbReference>
<feature type="transmembrane region" description="Helical" evidence="14">
    <location>
        <begin position="100"/>
        <end position="123"/>
    </location>
</feature>